<feature type="transmembrane region" description="Helical" evidence="1">
    <location>
        <begin position="85"/>
        <end position="105"/>
    </location>
</feature>
<comment type="caution">
    <text evidence="2">The sequence shown here is derived from an EMBL/GenBank/DDBJ whole genome shotgun (WGS) entry which is preliminary data.</text>
</comment>
<feature type="transmembrane region" description="Helical" evidence="1">
    <location>
        <begin position="44"/>
        <end position="64"/>
    </location>
</feature>
<name>M2YER8_9MICC</name>
<evidence type="ECO:0000256" key="1">
    <source>
        <dbReference type="SAM" id="Phobius"/>
    </source>
</evidence>
<keyword evidence="3" id="KW-1185">Reference proteome</keyword>
<evidence type="ECO:0000313" key="2">
    <source>
        <dbReference type="EMBL" id="EME37089.1"/>
    </source>
</evidence>
<keyword evidence="1" id="KW-0472">Membrane</keyword>
<dbReference type="RefSeq" id="WP_006213999.1">
    <property type="nucleotide sequence ID" value="NZ_ANHZ02000005.1"/>
</dbReference>
<feature type="transmembrane region" description="Helical" evidence="1">
    <location>
        <begin position="21"/>
        <end position="38"/>
    </location>
</feature>
<proteinExistence type="predicted"/>
<keyword evidence="1" id="KW-1133">Transmembrane helix</keyword>
<keyword evidence="1" id="KW-0812">Transmembrane</keyword>
<gene>
    <name evidence="2" type="ORF">C884_02003</name>
</gene>
<dbReference type="Proteomes" id="UP000009877">
    <property type="component" value="Unassembled WGS sequence"/>
</dbReference>
<sequence length="231" mass="25241">MTTAQPNPSPAQRLGQRLMPGRFDFLVFTLAGFWYLLANWAGSPWLMVAASTVALIAGGLGQFLRHRRDGAVAHQRFGMNGRLGWGIAAIWLTAAVAIFVLGVVFDPQEWPAWSRGALAFAVAFGLLITGRRWLAARSQHIAQSPGPASSLRADPRGTPDDVLCDLLSRTQMMRVDALSVDLSIPPEELGPRLESLMDAGVVGRRMRDDGPVDDHHWVHLSFHGEQQLTTA</sequence>
<reference evidence="2 3" key="1">
    <citation type="journal article" date="2014" name="Genome Announc.">
        <title>Draft Genome Sequence of Kocuria palustris PEL.</title>
        <authorList>
            <person name="Sharma G."/>
            <person name="Khatri I."/>
            <person name="Subramanian S."/>
        </authorList>
    </citation>
    <scope>NUCLEOTIDE SEQUENCE [LARGE SCALE GENOMIC DNA]</scope>
    <source>
        <strain evidence="2 3">PEL</strain>
    </source>
</reference>
<accession>M2YER8</accession>
<organism evidence="2 3">
    <name type="scientific">Kocuria palustris PEL</name>
    <dbReference type="NCBI Taxonomy" id="1236550"/>
    <lineage>
        <taxon>Bacteria</taxon>
        <taxon>Bacillati</taxon>
        <taxon>Actinomycetota</taxon>
        <taxon>Actinomycetes</taxon>
        <taxon>Micrococcales</taxon>
        <taxon>Micrococcaceae</taxon>
        <taxon>Kocuria</taxon>
    </lineage>
</organism>
<dbReference type="AlphaFoldDB" id="M2YER8"/>
<evidence type="ECO:0000313" key="3">
    <source>
        <dbReference type="Proteomes" id="UP000009877"/>
    </source>
</evidence>
<protein>
    <submittedName>
        <fullName evidence="2">Uncharacterized protein</fullName>
    </submittedName>
</protein>
<feature type="transmembrane region" description="Helical" evidence="1">
    <location>
        <begin position="117"/>
        <end position="134"/>
    </location>
</feature>
<dbReference type="STRING" id="71999.KPaMU14_12125"/>
<dbReference type="EMBL" id="ANHZ02000005">
    <property type="protein sequence ID" value="EME37089.1"/>
    <property type="molecule type" value="Genomic_DNA"/>
</dbReference>